<evidence type="ECO:0000256" key="1">
    <source>
        <dbReference type="SAM" id="Phobius"/>
    </source>
</evidence>
<sequence length="319" mass="34614">MLGEGNSSLGGGHGRILNLFFPLIFSISFDFLSFVSIIKLSTGHTIASFPSSFGALTFIRLYFITPSPSRRRLPTISAERGRIPSSTFLHSFHSPLSLWSLSTFESHTPTTVAPTCDSPPQLSAPEIDPSSLSIRFPTFFSFTTRTLHLSSRVTLLPSLAKFPLVRPAVQSFYSRNWLQAHNCLQGAALTSLGCHPALGLCFPCKGKAPILAAYGCGTCSYVFSSVMSSVPRSRACWCRDFEDGTAYGLIIEAFVWRGFEALESGGSLTWGDWEASGPLFVGAFEAEEAPCSHRGCMLPGGGGTSFLHRRSREKGFPVC</sequence>
<dbReference type="EMBL" id="MU863918">
    <property type="protein sequence ID" value="KAK4200494.1"/>
    <property type="molecule type" value="Genomic_DNA"/>
</dbReference>
<comment type="caution">
    <text evidence="2">The sequence shown here is derived from an EMBL/GenBank/DDBJ whole genome shotgun (WGS) entry which is preliminary data.</text>
</comment>
<protein>
    <submittedName>
        <fullName evidence="2">Uncharacterized protein</fullName>
    </submittedName>
</protein>
<keyword evidence="3" id="KW-1185">Reference proteome</keyword>
<reference evidence="2" key="1">
    <citation type="journal article" date="2023" name="Mol. Phylogenet. Evol.">
        <title>Genome-scale phylogeny and comparative genomics of the fungal order Sordariales.</title>
        <authorList>
            <person name="Hensen N."/>
            <person name="Bonometti L."/>
            <person name="Westerberg I."/>
            <person name="Brannstrom I.O."/>
            <person name="Guillou S."/>
            <person name="Cros-Aarteil S."/>
            <person name="Calhoun S."/>
            <person name="Haridas S."/>
            <person name="Kuo A."/>
            <person name="Mondo S."/>
            <person name="Pangilinan J."/>
            <person name="Riley R."/>
            <person name="LaButti K."/>
            <person name="Andreopoulos B."/>
            <person name="Lipzen A."/>
            <person name="Chen C."/>
            <person name="Yan M."/>
            <person name="Daum C."/>
            <person name="Ng V."/>
            <person name="Clum A."/>
            <person name="Steindorff A."/>
            <person name="Ohm R.A."/>
            <person name="Martin F."/>
            <person name="Silar P."/>
            <person name="Natvig D.O."/>
            <person name="Lalanne C."/>
            <person name="Gautier V."/>
            <person name="Ament-Velasquez S.L."/>
            <person name="Kruys A."/>
            <person name="Hutchinson M.I."/>
            <person name="Powell A.J."/>
            <person name="Barry K."/>
            <person name="Miller A.N."/>
            <person name="Grigoriev I.V."/>
            <person name="Debuchy R."/>
            <person name="Gladieux P."/>
            <person name="Hiltunen Thoren M."/>
            <person name="Johannesson H."/>
        </authorList>
    </citation>
    <scope>NUCLEOTIDE SEQUENCE</scope>
    <source>
        <strain evidence="2">CBS 315.58</strain>
    </source>
</reference>
<keyword evidence="1" id="KW-1133">Transmembrane helix</keyword>
<accession>A0AAN6XH43</accession>
<name>A0AAN6XH43_9PEZI</name>
<feature type="transmembrane region" description="Helical" evidence="1">
    <location>
        <begin position="44"/>
        <end position="63"/>
    </location>
</feature>
<proteinExistence type="predicted"/>
<keyword evidence="1" id="KW-0812">Transmembrane</keyword>
<evidence type="ECO:0000313" key="2">
    <source>
        <dbReference type="EMBL" id="KAK4200494.1"/>
    </source>
</evidence>
<dbReference type="AlphaFoldDB" id="A0AAN6XH43"/>
<keyword evidence="1" id="KW-0472">Membrane</keyword>
<dbReference type="Proteomes" id="UP001303160">
    <property type="component" value="Unassembled WGS sequence"/>
</dbReference>
<organism evidence="2 3">
    <name type="scientific">Triangularia verruculosa</name>
    <dbReference type="NCBI Taxonomy" id="2587418"/>
    <lineage>
        <taxon>Eukaryota</taxon>
        <taxon>Fungi</taxon>
        <taxon>Dikarya</taxon>
        <taxon>Ascomycota</taxon>
        <taxon>Pezizomycotina</taxon>
        <taxon>Sordariomycetes</taxon>
        <taxon>Sordariomycetidae</taxon>
        <taxon>Sordariales</taxon>
        <taxon>Podosporaceae</taxon>
        <taxon>Triangularia</taxon>
    </lineage>
</organism>
<reference evidence="2" key="2">
    <citation type="submission" date="2023-05" db="EMBL/GenBank/DDBJ databases">
        <authorList>
            <consortium name="Lawrence Berkeley National Laboratory"/>
            <person name="Steindorff A."/>
            <person name="Hensen N."/>
            <person name="Bonometti L."/>
            <person name="Westerberg I."/>
            <person name="Brannstrom I.O."/>
            <person name="Guillou S."/>
            <person name="Cros-Aarteil S."/>
            <person name="Calhoun S."/>
            <person name="Haridas S."/>
            <person name="Kuo A."/>
            <person name="Mondo S."/>
            <person name="Pangilinan J."/>
            <person name="Riley R."/>
            <person name="Labutti K."/>
            <person name="Andreopoulos B."/>
            <person name="Lipzen A."/>
            <person name="Chen C."/>
            <person name="Yanf M."/>
            <person name="Daum C."/>
            <person name="Ng V."/>
            <person name="Clum A."/>
            <person name="Ohm R."/>
            <person name="Martin F."/>
            <person name="Silar P."/>
            <person name="Natvig D."/>
            <person name="Lalanne C."/>
            <person name="Gautier V."/>
            <person name="Ament-Velasquez S.L."/>
            <person name="Kruys A."/>
            <person name="Hutchinson M.I."/>
            <person name="Powell A.J."/>
            <person name="Barry K."/>
            <person name="Miller A.N."/>
            <person name="Grigoriev I.V."/>
            <person name="Debuchy R."/>
            <person name="Gladieux P."/>
            <person name="Thoren M.H."/>
            <person name="Johannesson H."/>
        </authorList>
    </citation>
    <scope>NUCLEOTIDE SEQUENCE</scope>
    <source>
        <strain evidence="2">CBS 315.58</strain>
    </source>
</reference>
<evidence type="ECO:0000313" key="3">
    <source>
        <dbReference type="Proteomes" id="UP001303160"/>
    </source>
</evidence>
<gene>
    <name evidence="2" type="ORF">QBC40DRAFT_69602</name>
</gene>
<feature type="transmembrane region" description="Helical" evidence="1">
    <location>
        <begin position="16"/>
        <end position="38"/>
    </location>
</feature>